<dbReference type="GO" id="GO:0016787">
    <property type="term" value="F:hydrolase activity"/>
    <property type="evidence" value="ECO:0007669"/>
    <property type="project" value="UniProtKB-KW"/>
</dbReference>
<gene>
    <name evidence="7" type="ORF">TASIC1_0008041200</name>
</gene>
<organism evidence="7 8">
    <name type="scientific">Trichoderma asperellum</name>
    <name type="common">Filamentous fungus</name>
    <dbReference type="NCBI Taxonomy" id="101201"/>
    <lineage>
        <taxon>Eukaryota</taxon>
        <taxon>Fungi</taxon>
        <taxon>Dikarya</taxon>
        <taxon>Ascomycota</taxon>
        <taxon>Pezizomycotina</taxon>
        <taxon>Sordariomycetes</taxon>
        <taxon>Hypocreomycetidae</taxon>
        <taxon>Hypocreales</taxon>
        <taxon>Hypocreaceae</taxon>
        <taxon>Trichoderma</taxon>
    </lineage>
</organism>
<dbReference type="Pfam" id="PF07717">
    <property type="entry name" value="OB_NTP_bind"/>
    <property type="match status" value="1"/>
</dbReference>
<dbReference type="SUPFAM" id="SSF52540">
    <property type="entry name" value="P-loop containing nucleoside triphosphate hydrolases"/>
    <property type="match status" value="1"/>
</dbReference>
<dbReference type="CDD" id="cd17917">
    <property type="entry name" value="DEXHc_RHA-like"/>
    <property type="match status" value="1"/>
</dbReference>
<dbReference type="PANTHER" id="PTHR18934:SF99">
    <property type="entry name" value="ATP-DEPENDENT RNA HELICASE DHX37-RELATED"/>
    <property type="match status" value="1"/>
</dbReference>
<dbReference type="OrthoDB" id="10253254at2759"/>
<dbReference type="Gene3D" id="3.40.50.300">
    <property type="entry name" value="P-loop containing nucleotide triphosphate hydrolases"/>
    <property type="match status" value="3"/>
</dbReference>
<keyword evidence="3 7" id="KW-0347">Helicase</keyword>
<dbReference type="AlphaFoldDB" id="A0A6V8QY06"/>
<dbReference type="SMART" id="SM00487">
    <property type="entry name" value="DEXDc"/>
    <property type="match status" value="1"/>
</dbReference>
<evidence type="ECO:0000256" key="2">
    <source>
        <dbReference type="ARBA" id="ARBA00022801"/>
    </source>
</evidence>
<dbReference type="Gene3D" id="1.20.5.470">
    <property type="entry name" value="Single helix bin"/>
    <property type="match status" value="1"/>
</dbReference>
<proteinExistence type="predicted"/>
<dbReference type="SUPFAM" id="SSF69864">
    <property type="entry name" value="Argininosuccinate synthetase, C-terminal domain"/>
    <property type="match status" value="1"/>
</dbReference>
<dbReference type="GO" id="GO:0003723">
    <property type="term" value="F:RNA binding"/>
    <property type="evidence" value="ECO:0007669"/>
    <property type="project" value="TreeGrafter"/>
</dbReference>
<dbReference type="CDD" id="cd18791">
    <property type="entry name" value="SF2_C_RHA"/>
    <property type="match status" value="1"/>
</dbReference>
<dbReference type="GO" id="GO:0004055">
    <property type="term" value="F:argininosuccinate synthase activity"/>
    <property type="evidence" value="ECO:0007669"/>
    <property type="project" value="InterPro"/>
</dbReference>
<dbReference type="InterPro" id="IPR011709">
    <property type="entry name" value="DEAD-box_helicase_OB_fold"/>
</dbReference>
<keyword evidence="4" id="KW-0067">ATP-binding</keyword>
<dbReference type="GO" id="GO:0005524">
    <property type="term" value="F:ATP binding"/>
    <property type="evidence" value="ECO:0007669"/>
    <property type="project" value="UniProtKB-KW"/>
</dbReference>
<name>A0A6V8QY06_TRIAP</name>
<dbReference type="SMART" id="SM00490">
    <property type="entry name" value="HELICc"/>
    <property type="match status" value="1"/>
</dbReference>
<evidence type="ECO:0000313" key="8">
    <source>
        <dbReference type="Proteomes" id="UP000517252"/>
    </source>
</evidence>
<dbReference type="InterPro" id="IPR024074">
    <property type="entry name" value="AS_cat/multimer_dom_body"/>
</dbReference>
<dbReference type="InterPro" id="IPR027417">
    <property type="entry name" value="P-loop_NTPase"/>
</dbReference>
<dbReference type="Proteomes" id="UP000517252">
    <property type="component" value="Unassembled WGS sequence"/>
</dbReference>
<dbReference type="Pfam" id="PF00271">
    <property type="entry name" value="Helicase_C"/>
    <property type="match status" value="1"/>
</dbReference>
<dbReference type="InterPro" id="IPR014001">
    <property type="entry name" value="Helicase_ATP-bd"/>
</dbReference>
<feature type="domain" description="Helicase C-terminal" evidence="6">
    <location>
        <begin position="210"/>
        <end position="378"/>
    </location>
</feature>
<comment type="caution">
    <text evidence="7">The sequence shown here is derived from an EMBL/GenBank/DDBJ whole genome shotgun (WGS) entry which is preliminary data.</text>
</comment>
<keyword evidence="2" id="KW-0378">Hydrolase</keyword>
<evidence type="ECO:0000259" key="5">
    <source>
        <dbReference type="PROSITE" id="PS51192"/>
    </source>
</evidence>
<evidence type="ECO:0000256" key="1">
    <source>
        <dbReference type="ARBA" id="ARBA00022741"/>
    </source>
</evidence>
<accession>A0A6V8QY06</accession>
<dbReference type="Gene3D" id="1.20.120.1080">
    <property type="match status" value="1"/>
</dbReference>
<dbReference type="PROSITE" id="PS51192">
    <property type="entry name" value="HELICASE_ATP_BIND_1"/>
    <property type="match status" value="1"/>
</dbReference>
<dbReference type="PROSITE" id="PS51194">
    <property type="entry name" value="HELICASE_CTER"/>
    <property type="match status" value="1"/>
</dbReference>
<dbReference type="EMBL" id="BLZH01000008">
    <property type="protein sequence ID" value="GFP57571.1"/>
    <property type="molecule type" value="Genomic_DNA"/>
</dbReference>
<protein>
    <submittedName>
        <fullName evidence="7">Pre-mRNA-splicing factor ATP-dependent RNA helicase PRP43</fullName>
    </submittedName>
</protein>
<evidence type="ECO:0000313" key="7">
    <source>
        <dbReference type="EMBL" id="GFP57571.1"/>
    </source>
</evidence>
<evidence type="ECO:0000259" key="6">
    <source>
        <dbReference type="PROSITE" id="PS51194"/>
    </source>
</evidence>
<dbReference type="InterPro" id="IPR001650">
    <property type="entry name" value="Helicase_C-like"/>
</dbReference>
<feature type="domain" description="Helicase ATP-binding" evidence="5">
    <location>
        <begin position="54"/>
        <end position="189"/>
    </location>
</feature>
<reference evidence="7 8" key="1">
    <citation type="submission" date="2020-07" db="EMBL/GenBank/DDBJ databases">
        <title>Trichoderma asperellum IC-1 whole genome shotgun sequence.</title>
        <authorList>
            <person name="Kanamasa S."/>
            <person name="Takahashi H."/>
        </authorList>
    </citation>
    <scope>NUCLEOTIDE SEQUENCE [LARGE SCALE GENOMIC DNA]</scope>
    <source>
        <strain evidence="7 8">IC-1</strain>
    </source>
</reference>
<dbReference type="PANTHER" id="PTHR18934">
    <property type="entry name" value="ATP-DEPENDENT RNA HELICASE"/>
    <property type="match status" value="1"/>
</dbReference>
<sequence>MESIARNQATIAQVQRLEDAPLNPLTGNVWPSNHDDILQGRRRLPVYDHYQEILDKYHRSQVVILSSETGSGKSTQIPQLLVYDEYESGLQIACTQPRRLAAKELASRVADEMGVILGDEVGYKVRYDQKFDKKKTRLTYMTEDLDLLLALLKKTVSRRKDFKLVIMSATMETQLFQDYFSNCPLVHVEGSNFGVEVLYTRDIVANFVTAAASIVLKIHKDHKPGNILVFLPGKDEIDQVCRLVREHTGDLDVFPLHSLLSVSDQRLALASSGPSRKCIISTNIAETSLTIDNVVYVVDSGLSRQLIFNPRLRLNMLELRPISQASAKQRTGRAGRMRDGICYRLYSKEEYDLLATYTEPAIRCAPVHSVILKLVTSGWRKMFDFDWIDAPNPESIARAADDLRDWGFLNDDASFTLSGHIAARCTLDPIWWRAIEVGIKIGCTMNIVDIALLCSSERSIFLRPPGFQQVADLMKAFFADPLSDHLTLANAFDAYMQARQLHQQGNGPKFDLAGWCFDHALNIGALEVCRARLSFGNFLNDTDKGSKNIKIPRTRAPATDTARVRKALAIAFCTQTAIRRTEDAYRTVHGNASALLSPHSSLVEGNHEWVIYDTFHKTGGKQYLQIVTAIDPEWLVELPFFREDRLAKKTGWCSIVFSQRNVTVEVKLAAYKGKAPVLDRSSNASMDFLEGFSPVDTTGFIAIQAIRLKKFGQQKIIGGEPLY</sequence>
<keyword evidence="1" id="KW-0547">Nucleotide-binding</keyword>
<dbReference type="GO" id="GO:0004386">
    <property type="term" value="F:helicase activity"/>
    <property type="evidence" value="ECO:0007669"/>
    <property type="project" value="UniProtKB-KW"/>
</dbReference>
<evidence type="ECO:0000256" key="4">
    <source>
        <dbReference type="ARBA" id="ARBA00022840"/>
    </source>
</evidence>
<evidence type="ECO:0000256" key="3">
    <source>
        <dbReference type="ARBA" id="ARBA00022806"/>
    </source>
</evidence>